<dbReference type="Pfam" id="PF00005">
    <property type="entry name" value="ABC_tran"/>
    <property type="match status" value="1"/>
</dbReference>
<dbReference type="GO" id="GO:0015188">
    <property type="term" value="F:L-isoleucine transmembrane transporter activity"/>
    <property type="evidence" value="ECO:0007669"/>
    <property type="project" value="TreeGrafter"/>
</dbReference>
<accession>A0A7W4W1R9</accession>
<dbReference type="GO" id="GO:0042941">
    <property type="term" value="P:D-alanine transmembrane transport"/>
    <property type="evidence" value="ECO:0007669"/>
    <property type="project" value="TreeGrafter"/>
</dbReference>
<dbReference type="InterPro" id="IPR027417">
    <property type="entry name" value="P-loop_NTPase"/>
</dbReference>
<dbReference type="GO" id="GO:0016887">
    <property type="term" value="F:ATP hydrolysis activity"/>
    <property type="evidence" value="ECO:0007669"/>
    <property type="project" value="InterPro"/>
</dbReference>
<keyword evidence="1" id="KW-0813">Transport</keyword>
<organism evidence="5 6">
    <name type="scientific">Nocardioides soli</name>
    <dbReference type="NCBI Taxonomy" id="1036020"/>
    <lineage>
        <taxon>Bacteria</taxon>
        <taxon>Bacillati</taxon>
        <taxon>Actinomycetota</taxon>
        <taxon>Actinomycetes</taxon>
        <taxon>Propionibacteriales</taxon>
        <taxon>Nocardioidaceae</taxon>
        <taxon>Nocardioides</taxon>
    </lineage>
</organism>
<dbReference type="GO" id="GO:0015808">
    <property type="term" value="P:L-alanine transport"/>
    <property type="evidence" value="ECO:0007669"/>
    <property type="project" value="TreeGrafter"/>
</dbReference>
<proteinExistence type="predicted"/>
<keyword evidence="6" id="KW-1185">Reference proteome</keyword>
<dbReference type="GO" id="GO:1903805">
    <property type="term" value="P:L-valine import across plasma membrane"/>
    <property type="evidence" value="ECO:0007669"/>
    <property type="project" value="TreeGrafter"/>
</dbReference>
<evidence type="ECO:0000256" key="1">
    <source>
        <dbReference type="ARBA" id="ARBA00022448"/>
    </source>
</evidence>
<dbReference type="FunFam" id="3.40.50.300:FF:000421">
    <property type="entry name" value="Branched-chain amino acid ABC transporter ATP-binding protein"/>
    <property type="match status" value="1"/>
</dbReference>
<dbReference type="PANTHER" id="PTHR45772:SF7">
    <property type="entry name" value="AMINO ACID ABC TRANSPORTER ATP-BINDING PROTEIN"/>
    <property type="match status" value="1"/>
</dbReference>
<keyword evidence="3 5" id="KW-0067">ATP-binding</keyword>
<protein>
    <submittedName>
        <fullName evidence="5">Branched-chain amino acid transport system ATP-binding protein</fullName>
    </submittedName>
</protein>
<dbReference type="SUPFAM" id="SSF52540">
    <property type="entry name" value="P-loop containing nucleoside triphosphate hydrolases"/>
    <property type="match status" value="1"/>
</dbReference>
<dbReference type="RefSeq" id="WP_183595360.1">
    <property type="nucleotide sequence ID" value="NZ_JACHWR010000006.1"/>
</dbReference>
<dbReference type="Pfam" id="PF12399">
    <property type="entry name" value="BCA_ABC_TP_C"/>
    <property type="match status" value="1"/>
</dbReference>
<dbReference type="PANTHER" id="PTHR45772">
    <property type="entry name" value="CONSERVED COMPONENT OF ABC TRANSPORTER FOR NATURAL AMINO ACIDS-RELATED"/>
    <property type="match status" value="1"/>
</dbReference>
<name>A0A7W4W1R9_9ACTN</name>
<dbReference type="InterPro" id="IPR051120">
    <property type="entry name" value="ABC_AA/LPS_Transport"/>
</dbReference>
<dbReference type="InterPro" id="IPR032823">
    <property type="entry name" value="BCA_ABC_TP_C"/>
</dbReference>
<dbReference type="SMART" id="SM00382">
    <property type="entry name" value="AAA"/>
    <property type="match status" value="1"/>
</dbReference>
<dbReference type="Gene3D" id="3.40.50.300">
    <property type="entry name" value="P-loop containing nucleotide triphosphate hydrolases"/>
    <property type="match status" value="1"/>
</dbReference>
<dbReference type="GO" id="GO:0015192">
    <property type="term" value="F:L-phenylalanine transmembrane transporter activity"/>
    <property type="evidence" value="ECO:0007669"/>
    <property type="project" value="TreeGrafter"/>
</dbReference>
<dbReference type="EMBL" id="JACHWR010000006">
    <property type="protein sequence ID" value="MBB3045359.1"/>
    <property type="molecule type" value="Genomic_DNA"/>
</dbReference>
<dbReference type="GO" id="GO:0005886">
    <property type="term" value="C:plasma membrane"/>
    <property type="evidence" value="ECO:0007669"/>
    <property type="project" value="TreeGrafter"/>
</dbReference>
<dbReference type="AlphaFoldDB" id="A0A7W4W1R9"/>
<dbReference type="InterPro" id="IPR003439">
    <property type="entry name" value="ABC_transporter-like_ATP-bd"/>
</dbReference>
<feature type="domain" description="ABC transporter" evidence="4">
    <location>
        <begin position="6"/>
        <end position="253"/>
    </location>
</feature>
<dbReference type="GO" id="GO:0005524">
    <property type="term" value="F:ATP binding"/>
    <property type="evidence" value="ECO:0007669"/>
    <property type="project" value="UniProtKB-KW"/>
</dbReference>
<dbReference type="Proteomes" id="UP000589626">
    <property type="component" value="Unassembled WGS sequence"/>
</dbReference>
<evidence type="ECO:0000259" key="4">
    <source>
        <dbReference type="PROSITE" id="PS50893"/>
    </source>
</evidence>
<comment type="caution">
    <text evidence="5">The sequence shown here is derived from an EMBL/GenBank/DDBJ whole genome shotgun (WGS) entry which is preliminary data.</text>
</comment>
<sequence length="261" mass="27031">MTAPALETRGLTLRYGGVTALESVDLVVRPHTIHALIGPNGAGKTSFINVCSGSASATAGTVSVGGRTRRARRPSDVARCGLARTFQNLQLFAEATVLENVLIGAEAQNGVGPLASLLGTPRARRSGRAAREAALAAIEFVGLAAERDHVAGALPYGKQRLLEIARALATDPAVVLLDEPGAGFNPQEKQELADLVRAIRDRGAAVLLVEHDMPLVMGVADRISVLNFGTLIAEGTPTEVANDPAVVDAYLGTDATEGLAS</sequence>
<dbReference type="GO" id="GO:1903806">
    <property type="term" value="P:L-isoleucine import across plasma membrane"/>
    <property type="evidence" value="ECO:0007669"/>
    <property type="project" value="TreeGrafter"/>
</dbReference>
<dbReference type="GO" id="GO:0005304">
    <property type="term" value="F:L-valine transmembrane transporter activity"/>
    <property type="evidence" value="ECO:0007669"/>
    <property type="project" value="TreeGrafter"/>
</dbReference>
<evidence type="ECO:0000256" key="3">
    <source>
        <dbReference type="ARBA" id="ARBA00022840"/>
    </source>
</evidence>
<reference evidence="5 6" key="1">
    <citation type="submission" date="2020-08" db="EMBL/GenBank/DDBJ databases">
        <title>Sequencing the genomes of 1000 actinobacteria strains.</title>
        <authorList>
            <person name="Klenk H.-P."/>
        </authorList>
    </citation>
    <scope>NUCLEOTIDE SEQUENCE [LARGE SCALE GENOMIC DNA]</scope>
    <source>
        <strain evidence="5 6">DSM 105498</strain>
    </source>
</reference>
<dbReference type="PROSITE" id="PS50893">
    <property type="entry name" value="ABC_TRANSPORTER_2"/>
    <property type="match status" value="1"/>
</dbReference>
<evidence type="ECO:0000313" key="6">
    <source>
        <dbReference type="Proteomes" id="UP000589626"/>
    </source>
</evidence>
<evidence type="ECO:0000256" key="2">
    <source>
        <dbReference type="ARBA" id="ARBA00022741"/>
    </source>
</evidence>
<dbReference type="CDD" id="cd03219">
    <property type="entry name" value="ABC_Mj1267_LivG_branched"/>
    <property type="match status" value="1"/>
</dbReference>
<gene>
    <name evidence="5" type="ORF">FHU40_005216</name>
</gene>
<dbReference type="InterPro" id="IPR003593">
    <property type="entry name" value="AAA+_ATPase"/>
</dbReference>
<evidence type="ECO:0000313" key="5">
    <source>
        <dbReference type="EMBL" id="MBB3045359.1"/>
    </source>
</evidence>
<keyword evidence="2" id="KW-0547">Nucleotide-binding</keyword>